<evidence type="ECO:0000313" key="6">
    <source>
        <dbReference type="Proteomes" id="UP001154282"/>
    </source>
</evidence>
<reference evidence="4" key="1">
    <citation type="submission" date="2022-08" db="EMBL/GenBank/DDBJ databases">
        <authorList>
            <person name="Gutierrez-Valencia J."/>
        </authorList>
    </citation>
    <scope>NUCLEOTIDE SEQUENCE</scope>
</reference>
<evidence type="ECO:0000256" key="2">
    <source>
        <dbReference type="ARBA" id="ARBA00022472"/>
    </source>
</evidence>
<dbReference type="Pfam" id="PF02536">
    <property type="entry name" value="mTERF"/>
    <property type="match status" value="1"/>
</dbReference>
<dbReference type="InterPro" id="IPR038538">
    <property type="entry name" value="MTERF_sf"/>
</dbReference>
<evidence type="ECO:0000256" key="1">
    <source>
        <dbReference type="ARBA" id="ARBA00007692"/>
    </source>
</evidence>
<sequence length="108" mass="12438">MPRHSLLRCGALSPADAGLLRRIGVENLHVPSILNAYLLNIRVGKLQSKVEFLRSIGFSEEEAARCCARMPAIFKYSVENNLRRKYVYLVKEMERGLDELKEFPQFRV</sequence>
<dbReference type="EMBL" id="CAMGYJ010000002">
    <property type="protein sequence ID" value="CAI0377183.1"/>
    <property type="molecule type" value="Genomic_DNA"/>
</dbReference>
<evidence type="ECO:0000313" key="4">
    <source>
        <dbReference type="EMBL" id="CAI0377167.1"/>
    </source>
</evidence>
<proteinExistence type="inferred from homology"/>
<dbReference type="AlphaFoldDB" id="A0AAV0GWZ7"/>
<dbReference type="GO" id="GO:0006353">
    <property type="term" value="P:DNA-templated transcription termination"/>
    <property type="evidence" value="ECO:0007669"/>
    <property type="project" value="UniProtKB-KW"/>
</dbReference>
<keyword evidence="2" id="KW-0804">Transcription</keyword>
<keyword evidence="3" id="KW-0809">Transit peptide</keyword>
<dbReference type="GO" id="GO:0003676">
    <property type="term" value="F:nucleic acid binding"/>
    <property type="evidence" value="ECO:0007669"/>
    <property type="project" value="InterPro"/>
</dbReference>
<dbReference type="SMART" id="SM00733">
    <property type="entry name" value="Mterf"/>
    <property type="match status" value="2"/>
</dbReference>
<evidence type="ECO:0000256" key="3">
    <source>
        <dbReference type="ARBA" id="ARBA00022946"/>
    </source>
</evidence>
<dbReference type="Gene3D" id="1.25.70.10">
    <property type="entry name" value="Transcription termination factor 3, mitochondrial"/>
    <property type="match status" value="1"/>
</dbReference>
<dbReference type="Proteomes" id="UP001154282">
    <property type="component" value="Unassembled WGS sequence"/>
</dbReference>
<dbReference type="EMBL" id="CAMGYJ010000002">
    <property type="protein sequence ID" value="CAI0377167.1"/>
    <property type="molecule type" value="Genomic_DNA"/>
</dbReference>
<gene>
    <name evidence="4" type="ORF">LITE_LOCUS1357</name>
    <name evidence="5" type="ORF">LITE_LOCUS1367</name>
</gene>
<comment type="similarity">
    <text evidence="1">Belongs to the mTERF family.</text>
</comment>
<comment type="caution">
    <text evidence="4">The sequence shown here is derived from an EMBL/GenBank/DDBJ whole genome shotgun (WGS) entry which is preliminary data.</text>
</comment>
<keyword evidence="6" id="KW-1185">Reference proteome</keyword>
<keyword evidence="2" id="KW-0805">Transcription regulation</keyword>
<protein>
    <submittedName>
        <fullName evidence="4">Uncharacterized protein</fullName>
    </submittedName>
</protein>
<dbReference type="InterPro" id="IPR003690">
    <property type="entry name" value="MTERF"/>
</dbReference>
<organism evidence="4 6">
    <name type="scientific">Linum tenue</name>
    <dbReference type="NCBI Taxonomy" id="586396"/>
    <lineage>
        <taxon>Eukaryota</taxon>
        <taxon>Viridiplantae</taxon>
        <taxon>Streptophyta</taxon>
        <taxon>Embryophyta</taxon>
        <taxon>Tracheophyta</taxon>
        <taxon>Spermatophyta</taxon>
        <taxon>Magnoliopsida</taxon>
        <taxon>eudicotyledons</taxon>
        <taxon>Gunneridae</taxon>
        <taxon>Pentapetalae</taxon>
        <taxon>rosids</taxon>
        <taxon>fabids</taxon>
        <taxon>Malpighiales</taxon>
        <taxon>Linaceae</taxon>
        <taxon>Linum</taxon>
    </lineage>
</organism>
<keyword evidence="2" id="KW-0806">Transcription termination</keyword>
<evidence type="ECO:0000313" key="5">
    <source>
        <dbReference type="EMBL" id="CAI0377183.1"/>
    </source>
</evidence>
<accession>A0AAV0GWZ7</accession>
<name>A0AAV0GWZ7_9ROSI</name>